<protein>
    <submittedName>
        <fullName evidence="1">Uncharacterized protein</fullName>
    </submittedName>
</protein>
<comment type="caution">
    <text evidence="1">The sequence shown here is derived from an EMBL/GenBank/DDBJ whole genome shotgun (WGS) entry which is preliminary data.</text>
</comment>
<evidence type="ECO:0000313" key="2">
    <source>
        <dbReference type="Proteomes" id="UP000220691"/>
    </source>
</evidence>
<gene>
    <name evidence="1" type="ORF">CN553_12570</name>
</gene>
<proteinExistence type="predicted"/>
<dbReference type="RefSeq" id="WP_098126443.1">
    <property type="nucleotide sequence ID" value="NZ_NUAN01000071.1"/>
</dbReference>
<dbReference type="EMBL" id="NUAN01000071">
    <property type="protein sequence ID" value="PEN97864.1"/>
    <property type="molecule type" value="Genomic_DNA"/>
</dbReference>
<organism evidence="1 2">
    <name type="scientific">Bacillus cereus</name>
    <dbReference type="NCBI Taxonomy" id="1396"/>
    <lineage>
        <taxon>Bacteria</taxon>
        <taxon>Bacillati</taxon>
        <taxon>Bacillota</taxon>
        <taxon>Bacilli</taxon>
        <taxon>Bacillales</taxon>
        <taxon>Bacillaceae</taxon>
        <taxon>Bacillus</taxon>
        <taxon>Bacillus cereus group</taxon>
    </lineage>
</organism>
<sequence length="142" mass="17101">MVEMLKINYEESVRVHKENLRRIEKKMCYNNVFNVMSYVDDKFHSGEWRVAYGYWTAIDGIMARHCYIVDKDNRVIDPTAPFSTTKDIRNVDYLTFKIFEDADEYLELLWEHDREPALYKAFLEEEKKAHEHAMKNNLILIQ</sequence>
<dbReference type="AlphaFoldDB" id="A0A9X6UC30"/>
<accession>A0A9X6UC30</accession>
<evidence type="ECO:0000313" key="1">
    <source>
        <dbReference type="EMBL" id="PEN97864.1"/>
    </source>
</evidence>
<name>A0A9X6UC30_BACCE</name>
<dbReference type="Proteomes" id="UP000220691">
    <property type="component" value="Unassembled WGS sequence"/>
</dbReference>
<reference evidence="1 2" key="1">
    <citation type="submission" date="2017-09" db="EMBL/GenBank/DDBJ databases">
        <title>Large-scale bioinformatics analysis of Bacillus genomes uncovers conserved roles of natural products in bacterial physiology.</title>
        <authorList>
            <consortium name="Agbiome Team Llc"/>
            <person name="Bleich R.M."/>
            <person name="Kirk G.J."/>
            <person name="Santa Maria K.C."/>
            <person name="Allen S.E."/>
            <person name="Farag S."/>
            <person name="Shank E.A."/>
            <person name="Bowers A."/>
        </authorList>
    </citation>
    <scope>NUCLEOTIDE SEQUENCE [LARGE SCALE GENOMIC DNA]</scope>
    <source>
        <strain evidence="1 2">AFS027647</strain>
    </source>
</reference>